<proteinExistence type="predicted"/>
<dbReference type="Gene3D" id="3.75.10.10">
    <property type="entry name" value="L-arginine/glycine Amidinotransferase, Chain A"/>
    <property type="match status" value="1"/>
</dbReference>
<accession>A0A1H2N2V2</accession>
<evidence type="ECO:0000313" key="2">
    <source>
        <dbReference type="Proteomes" id="UP000198825"/>
    </source>
</evidence>
<dbReference type="Proteomes" id="UP000198825">
    <property type="component" value="Chromosome I"/>
</dbReference>
<protein>
    <submittedName>
        <fullName evidence="1">N-Dimethylarginine dimethylaminohydrolase</fullName>
    </submittedName>
</protein>
<keyword evidence="2" id="KW-1185">Reference proteome</keyword>
<dbReference type="SUPFAM" id="SSF55909">
    <property type="entry name" value="Pentein"/>
    <property type="match status" value="1"/>
</dbReference>
<dbReference type="EMBL" id="LT629799">
    <property type="protein sequence ID" value="SDU99903.1"/>
    <property type="molecule type" value="Genomic_DNA"/>
</dbReference>
<reference evidence="2" key="1">
    <citation type="submission" date="2016-10" db="EMBL/GenBank/DDBJ databases">
        <authorList>
            <person name="Varghese N."/>
            <person name="Submissions S."/>
        </authorList>
    </citation>
    <scope>NUCLEOTIDE SEQUENCE [LARGE SCALE GENOMIC DNA]</scope>
    <source>
        <strain evidence="2">DSM 21743</strain>
    </source>
</reference>
<name>A0A1H2N2V2_9ACTN</name>
<dbReference type="PANTHER" id="PTHR47271">
    <property type="entry name" value="ARGININE DEIMINASE"/>
    <property type="match status" value="1"/>
</dbReference>
<dbReference type="STRING" id="546874.SAMN04488544_3232"/>
<organism evidence="1 2">
    <name type="scientific">Microlunatus sagamiharensis</name>
    <dbReference type="NCBI Taxonomy" id="546874"/>
    <lineage>
        <taxon>Bacteria</taxon>
        <taxon>Bacillati</taxon>
        <taxon>Actinomycetota</taxon>
        <taxon>Actinomycetes</taxon>
        <taxon>Propionibacteriales</taxon>
        <taxon>Propionibacteriaceae</taxon>
        <taxon>Microlunatus</taxon>
    </lineage>
</organism>
<gene>
    <name evidence="1" type="ORF">SAMN04488544_3232</name>
</gene>
<keyword evidence="1" id="KW-0378">Hydrolase</keyword>
<dbReference type="GO" id="GO:0019546">
    <property type="term" value="P:L-arginine deiminase pathway"/>
    <property type="evidence" value="ECO:0007669"/>
    <property type="project" value="TreeGrafter"/>
</dbReference>
<dbReference type="GO" id="GO:0016990">
    <property type="term" value="F:arginine deiminase activity"/>
    <property type="evidence" value="ECO:0007669"/>
    <property type="project" value="TreeGrafter"/>
</dbReference>
<dbReference type="NCBIfam" id="NF045659">
    <property type="entry name" value="DiMArgaseDdahMtb"/>
    <property type="match status" value="1"/>
</dbReference>
<dbReference type="AlphaFoldDB" id="A0A1H2N2V2"/>
<dbReference type="PANTHER" id="PTHR47271:SF2">
    <property type="entry name" value="ARGININE DEIMINASE"/>
    <property type="match status" value="1"/>
</dbReference>
<sequence>MDGMTTTVAATTGRSQRRVRPRHFLMCPPTHFDVSYAINPWMDPAVPVDRDRAYAQWSAVVAAYERAGHRVDRLEPVPGLPDMVFAANGATVVDGRTLLARFATPQRAAEADAHRAWHQRFGVLYGGLAGARLAEPVAVNEAEGDFAVLSSVVLAGHGYRTSPDAHAELAALTGREVVGLELVDPRFYHLDVALAVLDEDTDQVAYHPPAFSAASQRVLAQRFPDAVIADDADAYAFGLNLVGDGRHVFMPTGAVHLRTELEARGYACVELDTSELLLGGGSVKCCTQEIRSLPAPRTAGPAAGEGEPR</sequence>
<evidence type="ECO:0000313" key="1">
    <source>
        <dbReference type="EMBL" id="SDU99903.1"/>
    </source>
</evidence>